<protein>
    <submittedName>
        <fullName evidence="5">LCP family protein required for cell wall assembly</fullName>
    </submittedName>
</protein>
<evidence type="ECO:0000313" key="5">
    <source>
        <dbReference type="EMBL" id="NYG60311.1"/>
    </source>
</evidence>
<keyword evidence="3" id="KW-1133">Transmembrane helix</keyword>
<gene>
    <name evidence="5" type="ORF">BJ980_003234</name>
</gene>
<proteinExistence type="inferred from homology"/>
<evidence type="ECO:0000256" key="2">
    <source>
        <dbReference type="SAM" id="MobiDB-lite"/>
    </source>
</evidence>
<dbReference type="PANTHER" id="PTHR33392">
    <property type="entry name" value="POLYISOPRENYL-TEICHOIC ACID--PEPTIDOGLYCAN TEICHOIC ACID TRANSFERASE TAGU"/>
    <property type="match status" value="1"/>
</dbReference>
<dbReference type="Proteomes" id="UP000540656">
    <property type="component" value="Unassembled WGS sequence"/>
</dbReference>
<comment type="similarity">
    <text evidence="1">Belongs to the LytR/CpsA/Psr (LCP) family.</text>
</comment>
<keyword evidence="3" id="KW-0472">Membrane</keyword>
<feature type="compositionally biased region" description="Pro residues" evidence="2">
    <location>
        <begin position="63"/>
        <end position="74"/>
    </location>
</feature>
<organism evidence="5 6">
    <name type="scientific">Nocardioides daedukensis</name>
    <dbReference type="NCBI Taxonomy" id="634462"/>
    <lineage>
        <taxon>Bacteria</taxon>
        <taxon>Bacillati</taxon>
        <taxon>Actinomycetota</taxon>
        <taxon>Actinomycetes</taxon>
        <taxon>Propionibacteriales</taxon>
        <taxon>Nocardioidaceae</taxon>
        <taxon>Nocardioides</taxon>
    </lineage>
</organism>
<name>A0A7Y9URX2_9ACTN</name>
<evidence type="ECO:0000259" key="4">
    <source>
        <dbReference type="Pfam" id="PF03816"/>
    </source>
</evidence>
<dbReference type="PANTHER" id="PTHR33392:SF6">
    <property type="entry name" value="POLYISOPRENYL-TEICHOIC ACID--PEPTIDOGLYCAN TEICHOIC ACID TRANSFERASE TAGU"/>
    <property type="match status" value="1"/>
</dbReference>
<reference evidence="5 6" key="1">
    <citation type="submission" date="2020-07" db="EMBL/GenBank/DDBJ databases">
        <title>Sequencing the genomes of 1000 actinobacteria strains.</title>
        <authorList>
            <person name="Klenk H.-P."/>
        </authorList>
    </citation>
    <scope>NUCLEOTIDE SEQUENCE [LARGE SCALE GENOMIC DNA]</scope>
    <source>
        <strain evidence="5 6">DSM 23819</strain>
    </source>
</reference>
<sequence>MADRPQGPEPGTPEYEWLYGKNRGADDDATRMIPQQGTGRRGQQPEPTRIIPTQQPRTAPRRPVAPPPGPPGGPHDPQRGRGRPRRRIRPFRWIFLILVLWLAFLIAVPFFALSKVSTVDAFPDGDRPGEQDGTTYLVVGSDSRSDLSDEERRRFGTGGEVGKRTDTMMILHIGKGPNLLMSIPRDSIVDIPGRGSNKINASYSFGGPKLLVETIEQNTGIRIDHYVEIGFGGFVNLVDAVGGIEICPDRDMKDKDAHLDIKKGCQEADGVTALGFARSRKSDPQYGDITRAKNQRSVVSAIGNKVVSPWTVINPVRYWRVNMAAATTVKVSDGTGPFALGRFAWGMTRQDLTCGVPIADLQVNWDEERSKKMFDYIAEDDTESIPEGLCSPTGLAE</sequence>
<dbReference type="EMBL" id="JACCAA010000001">
    <property type="protein sequence ID" value="NYG60311.1"/>
    <property type="molecule type" value="Genomic_DNA"/>
</dbReference>
<feature type="region of interest" description="Disordered" evidence="2">
    <location>
        <begin position="122"/>
        <end position="159"/>
    </location>
</feature>
<feature type="transmembrane region" description="Helical" evidence="3">
    <location>
        <begin position="93"/>
        <end position="113"/>
    </location>
</feature>
<evidence type="ECO:0000256" key="3">
    <source>
        <dbReference type="SAM" id="Phobius"/>
    </source>
</evidence>
<keyword evidence="6" id="KW-1185">Reference proteome</keyword>
<feature type="compositionally biased region" description="Low complexity" evidence="2">
    <location>
        <begin position="35"/>
        <end position="44"/>
    </location>
</feature>
<dbReference type="AlphaFoldDB" id="A0A7Y9URX2"/>
<feature type="region of interest" description="Disordered" evidence="2">
    <location>
        <begin position="1"/>
        <end position="84"/>
    </location>
</feature>
<comment type="caution">
    <text evidence="5">The sequence shown here is derived from an EMBL/GenBank/DDBJ whole genome shotgun (WGS) entry which is preliminary data.</text>
</comment>
<dbReference type="InterPro" id="IPR050922">
    <property type="entry name" value="LytR/CpsA/Psr_CW_biosynth"/>
</dbReference>
<dbReference type="RefSeq" id="WP_179503251.1">
    <property type="nucleotide sequence ID" value="NZ_JACCAA010000001.1"/>
</dbReference>
<keyword evidence="3" id="KW-0812">Transmembrane</keyword>
<dbReference type="Gene3D" id="3.40.630.190">
    <property type="entry name" value="LCP protein"/>
    <property type="match status" value="1"/>
</dbReference>
<accession>A0A7Y9URX2</accession>
<dbReference type="InterPro" id="IPR004474">
    <property type="entry name" value="LytR_CpsA_psr"/>
</dbReference>
<dbReference type="Pfam" id="PF03816">
    <property type="entry name" value="LytR_cpsA_psr"/>
    <property type="match status" value="1"/>
</dbReference>
<dbReference type="NCBIfam" id="TIGR00350">
    <property type="entry name" value="lytR_cpsA_psr"/>
    <property type="match status" value="1"/>
</dbReference>
<evidence type="ECO:0000313" key="6">
    <source>
        <dbReference type="Proteomes" id="UP000540656"/>
    </source>
</evidence>
<feature type="compositionally biased region" description="Basic and acidic residues" evidence="2">
    <location>
        <begin position="143"/>
        <end position="154"/>
    </location>
</feature>
<evidence type="ECO:0000256" key="1">
    <source>
        <dbReference type="ARBA" id="ARBA00006068"/>
    </source>
</evidence>
<feature type="domain" description="Cell envelope-related transcriptional attenuator" evidence="4">
    <location>
        <begin position="164"/>
        <end position="306"/>
    </location>
</feature>